<evidence type="ECO:0000313" key="6">
    <source>
        <dbReference type="EMBL" id="PWD51062.1"/>
    </source>
</evidence>
<dbReference type="PANTHER" id="PTHR30055:SF151">
    <property type="entry name" value="TRANSCRIPTIONAL REGULATORY PROTEIN"/>
    <property type="match status" value="1"/>
</dbReference>
<evidence type="ECO:0000256" key="2">
    <source>
        <dbReference type="ARBA" id="ARBA00023125"/>
    </source>
</evidence>
<feature type="DNA-binding region" description="H-T-H motif" evidence="4">
    <location>
        <begin position="31"/>
        <end position="50"/>
    </location>
</feature>
<dbReference type="RefSeq" id="WP_109229443.1">
    <property type="nucleotide sequence ID" value="NZ_PYHR01000002.1"/>
</dbReference>
<keyword evidence="7" id="KW-1185">Reference proteome</keyword>
<dbReference type="PROSITE" id="PS50977">
    <property type="entry name" value="HTH_TETR_2"/>
    <property type="match status" value="1"/>
</dbReference>
<evidence type="ECO:0000256" key="1">
    <source>
        <dbReference type="ARBA" id="ARBA00023015"/>
    </source>
</evidence>
<dbReference type="Gene3D" id="1.10.10.60">
    <property type="entry name" value="Homeodomain-like"/>
    <property type="match status" value="1"/>
</dbReference>
<keyword evidence="1" id="KW-0805">Transcription regulation</keyword>
<dbReference type="SUPFAM" id="SSF48498">
    <property type="entry name" value="Tetracyclin repressor-like, C-terminal domain"/>
    <property type="match status" value="1"/>
</dbReference>
<dbReference type="EMBL" id="PYHR01000002">
    <property type="protein sequence ID" value="PWD51062.1"/>
    <property type="molecule type" value="Genomic_DNA"/>
</dbReference>
<dbReference type="AlphaFoldDB" id="A0A2U1ZVW0"/>
<dbReference type="InterPro" id="IPR001647">
    <property type="entry name" value="HTH_TetR"/>
</dbReference>
<dbReference type="Pfam" id="PF00440">
    <property type="entry name" value="TetR_N"/>
    <property type="match status" value="1"/>
</dbReference>
<reference evidence="6 7" key="1">
    <citation type="submission" date="2018-03" db="EMBL/GenBank/DDBJ databases">
        <title>Genome assembly of novel Miniimonas species PCH200.</title>
        <authorList>
            <person name="Thakur V."/>
            <person name="Kumar V."/>
            <person name="Singh D."/>
        </authorList>
    </citation>
    <scope>NUCLEOTIDE SEQUENCE [LARGE SCALE GENOMIC DNA]</scope>
    <source>
        <strain evidence="6 7">PCH200</strain>
    </source>
</reference>
<organism evidence="6 7">
    <name type="scientific">Serinibacter arcticus</name>
    <dbReference type="NCBI Taxonomy" id="1655435"/>
    <lineage>
        <taxon>Bacteria</taxon>
        <taxon>Bacillati</taxon>
        <taxon>Actinomycetota</taxon>
        <taxon>Actinomycetes</taxon>
        <taxon>Micrococcales</taxon>
        <taxon>Beutenbergiaceae</taxon>
        <taxon>Serinibacter</taxon>
    </lineage>
</organism>
<dbReference type="Gene3D" id="1.10.357.10">
    <property type="entry name" value="Tetracycline Repressor, domain 2"/>
    <property type="match status" value="1"/>
</dbReference>
<keyword evidence="3" id="KW-0804">Transcription</keyword>
<dbReference type="GO" id="GO:0003700">
    <property type="term" value="F:DNA-binding transcription factor activity"/>
    <property type="evidence" value="ECO:0007669"/>
    <property type="project" value="TreeGrafter"/>
</dbReference>
<dbReference type="SUPFAM" id="SSF46689">
    <property type="entry name" value="Homeodomain-like"/>
    <property type="match status" value="1"/>
</dbReference>
<accession>A0A2U1ZVW0</accession>
<comment type="caution">
    <text evidence="6">The sequence shown here is derived from an EMBL/GenBank/DDBJ whole genome shotgun (WGS) entry which is preliminary data.</text>
</comment>
<keyword evidence="2 4" id="KW-0238">DNA-binding</keyword>
<evidence type="ECO:0000259" key="5">
    <source>
        <dbReference type="PROSITE" id="PS50977"/>
    </source>
</evidence>
<evidence type="ECO:0000256" key="3">
    <source>
        <dbReference type="ARBA" id="ARBA00023163"/>
    </source>
</evidence>
<gene>
    <name evidence="6" type="ORF">C8046_10785</name>
</gene>
<dbReference type="InterPro" id="IPR036271">
    <property type="entry name" value="Tet_transcr_reg_TetR-rel_C_sf"/>
</dbReference>
<feature type="domain" description="HTH tetR-type" evidence="5">
    <location>
        <begin position="8"/>
        <end position="68"/>
    </location>
</feature>
<proteinExistence type="predicted"/>
<dbReference type="OrthoDB" id="329481at2"/>
<evidence type="ECO:0000256" key="4">
    <source>
        <dbReference type="PROSITE-ProRule" id="PRU00335"/>
    </source>
</evidence>
<sequence>MARAGREALTRARVVAVAIEVADDDGLDGLSMRTVAGRLGVAPMALYRHVSDKDDLLAAMIDAVVSDYPAPPEGVDWRVSLRHRVLAAQVEIRRHPWLRTAIEGATAKSLTVLAHLDAATGDLIGAGMSADLAHHAMHALGCRIWGFSPEGFDGPVVVRVPDQKNDGETDDGGAATRAALAARFPHVAAVVADSTARHGGCDPDVELAFTLDLLLDGIERLHASGWVSG</sequence>
<dbReference type="PANTHER" id="PTHR30055">
    <property type="entry name" value="HTH-TYPE TRANSCRIPTIONAL REGULATOR RUTR"/>
    <property type="match status" value="1"/>
</dbReference>
<dbReference type="Proteomes" id="UP000245166">
    <property type="component" value="Unassembled WGS sequence"/>
</dbReference>
<dbReference type="InterPro" id="IPR050109">
    <property type="entry name" value="HTH-type_TetR-like_transc_reg"/>
</dbReference>
<dbReference type="InterPro" id="IPR009057">
    <property type="entry name" value="Homeodomain-like_sf"/>
</dbReference>
<evidence type="ECO:0000313" key="7">
    <source>
        <dbReference type="Proteomes" id="UP000245166"/>
    </source>
</evidence>
<protein>
    <submittedName>
        <fullName evidence="6">TetR family transcriptional regulator</fullName>
    </submittedName>
</protein>
<name>A0A2U1ZVW0_9MICO</name>
<dbReference type="GO" id="GO:0000976">
    <property type="term" value="F:transcription cis-regulatory region binding"/>
    <property type="evidence" value="ECO:0007669"/>
    <property type="project" value="TreeGrafter"/>
</dbReference>